<dbReference type="InterPro" id="IPR018247">
    <property type="entry name" value="EF_Hand_1_Ca_BS"/>
</dbReference>
<name>A0ABN9WRT4_9DINO</name>
<evidence type="ECO:0000256" key="3">
    <source>
        <dbReference type="SAM" id="MobiDB-lite"/>
    </source>
</evidence>
<feature type="region of interest" description="Disordered" evidence="3">
    <location>
        <begin position="850"/>
        <end position="869"/>
    </location>
</feature>
<comment type="caution">
    <text evidence="5">The sequence shown here is derived from an EMBL/GenBank/DDBJ whole genome shotgun (WGS) entry which is preliminary data.</text>
</comment>
<evidence type="ECO:0000313" key="5">
    <source>
        <dbReference type="EMBL" id="CAK0889457.1"/>
    </source>
</evidence>
<feature type="region of interest" description="Disordered" evidence="3">
    <location>
        <begin position="485"/>
        <end position="505"/>
    </location>
</feature>
<feature type="compositionally biased region" description="Basic and acidic residues" evidence="3">
    <location>
        <begin position="1104"/>
        <end position="1141"/>
    </location>
</feature>
<sequence>MSLRTVVEVALHFESFRNVDLFHQGLYHLRARVYREEGSRQLLASPYGHFRSQTQVDAAKARPSRTDRPDHHHLIPAHVVDEMCTFSTRSFLIRYCEEDVELDDIGQFRMELWSGEEDCGPFVVEVDLMFADLTAHGGADRFGEQPDVESTEFKNVSTLALRIHHAEKGVHEFVPIVFDEYHFCLVNMVVHTAVLDVRPRLRPQDLLLVRRRPPAGKGAAASVEGPPQPGGPLGTPVSVSRTPARRGQSQQCQPPLSLGEALFGSVGASPEELLERVEELYWKHVGTLADSYSKQLAWLERICARCLSRQQQEIFKDCLGRPELRLPEGMPAGGRLPNDAPAHASTALRESLKARLGPSPTERTVAMHFVQDIDAVSAQIVEVWNQSLGVMSSVCREVAALLRIDWEKCIIDRWAVCIRKDVMPDNIAEPTDKNIGILHGDQAEATRKQLASQPVEWSGPCVEDTTLFPPTSQRPVLFEQSYLPRPLSSKNTSDAGASAPSENERLLPSAPKEYDGVHLFVLVHGFQGNSYDMRLMKNNIALLFPEAICLCSSANEDNTDGDVNEMGIRLAQEVVNYISDWCPASALGRLSFIAHSMGGLIVRAALPLLSEYSSHMHTMLTFSTPHAGYFMNSLSLFHVGLQILQTWRQSQCLSQISMADHSDPRETFMYKLSKSKGLEFFEHVALVSCPSDQYASFDSARIEIGGMLDKHPNQDAYVSMVRNIWEPVKPERVIRFDVDFSIPEQNLDTFIGRASHIQFLECQSIMKMIIHEYAWLFRRPSAATLAAHGCPASAPHLRFAGPAPRWAREPSAPSRTAPPRHALGQRRAAELEAACRASALQAAARQRRAAGAQASAVQPAAPAPPRAGRQRQLLLQPRARLADVASSMAVFGRTRPAASSTATAVDFGSDQCSRVQSQRPGRALDCSASLRTEARLQLLAVRDIMERRGQLGGGPCQMPASSSAYRTCLTGCGADVRGLSDEQVDALLQGVKLRLALHREPASAEIARWQLVDVTAAAVADALARLPPSATAEGVIWKATLRAVSSARYAEVVDDEHEFTLLCKQVRLRHLPGLGQDMGQAEIGAAMFPLAPQRRWPASLARPAADRAKRSTAHELDEIKLETVTQDREKKHNPEAHGDPEEHAEDPDEVYVDLGGGCGATIVMGVGKFCGVAQHIVAWCDGRGGILQRETAGLVKLSKTDKRYALVRWVRDDGAWDSAMGDVALVAPVGNARQCSDQWEFLDQRRANVSTVGGAIPSGQLDCGQAGQEGAPVNCEIVVGNDAWAGSAWSAAIVNDGLDDVYAIASATSRLAELGHSRAGLQAGGVAGAALIAAVRARAIQGGMRAEIVVGQSGGWRKSQTNGWAERAIQTTRKQVTALMLAASQTLGGRRGAGLHRRSVVWEGAGLTRYEKTRVIKYAVACRRPGARIKKLELSWLEVFWHGRGARAGERLIGTLMGIRRSRAMRRKVGVRRWCPALFDMMAWAPWGRRPATRSFEPRFSDRENFVVAAPSLPQLQAMLTSAEVNGCAGALGGCSCIFFQAPQAEDSAQMCEINCGFAFAIAGKTNLTNGGLMGLGLVGNAKLATRLGANEMGRGGGGECIDAKGHWACRMWVGKLLQLLRHRMPCGVELECSAAAWQRQPRGTNDVSSGGGAQYYGCAVLSWSQGKGCVARGAAESELCARGSGAAGALDLASLMDERGDEIAPVLASDAAVACASRRREALAMWAASRCAALPRSDGESRKGWISRRFDSEDDILPKPTAMEKLGKLSRLMDGRGAPRCPPRLRAALELVLLVAAVLAAAAGTWGTAARMLGQSASGVPLAWKALKVMDVDRNDQVDFGEFVAVFREQNRGLSRSVAADAFQRLDSDRDQALSSDEVEDVDVRPPVFEVADRRRRQPGGAWESVFQFVTCGGQCSRRREPGMPWERAAVRAPPPMVTWSFLIFVATPPRESGRGAGAAAAVQRGAAAAAAGGPRARALVSHLLIGCPPAHPFIAGGCTDSRGSHSHFKASPVRLHLLVPARGSANDGL</sequence>
<dbReference type="InterPro" id="IPR044294">
    <property type="entry name" value="Lipase-like"/>
</dbReference>
<dbReference type="PROSITE" id="PS50222">
    <property type="entry name" value="EF_HAND_2"/>
    <property type="match status" value="1"/>
</dbReference>
<dbReference type="InterPro" id="IPR022122">
    <property type="entry name" value="DUF3657"/>
</dbReference>
<feature type="compositionally biased region" description="Polar residues" evidence="3">
    <location>
        <begin position="237"/>
        <end position="254"/>
    </location>
</feature>
<evidence type="ECO:0000259" key="4">
    <source>
        <dbReference type="PROSITE" id="PS50222"/>
    </source>
</evidence>
<dbReference type="InterPro" id="IPR002048">
    <property type="entry name" value="EF_hand_dom"/>
</dbReference>
<dbReference type="InterPro" id="IPR011992">
    <property type="entry name" value="EF-hand-dom_pair"/>
</dbReference>
<dbReference type="InterPro" id="IPR007751">
    <property type="entry name" value="DUF676_lipase-like"/>
</dbReference>
<feature type="region of interest" description="Disordered" evidence="3">
    <location>
        <begin position="217"/>
        <end position="254"/>
    </location>
</feature>
<evidence type="ECO:0000313" key="6">
    <source>
        <dbReference type="Proteomes" id="UP001189429"/>
    </source>
</evidence>
<protein>
    <recommendedName>
        <fullName evidence="4">EF-hand domain-containing protein</fullName>
    </recommendedName>
</protein>
<keyword evidence="2" id="KW-0106">Calcium</keyword>
<dbReference type="InterPro" id="IPR029058">
    <property type="entry name" value="AB_hydrolase_fold"/>
</dbReference>
<evidence type="ECO:0000256" key="1">
    <source>
        <dbReference type="ARBA" id="ARBA00007949"/>
    </source>
</evidence>
<dbReference type="PROSITE" id="PS00018">
    <property type="entry name" value="EF_HAND_1"/>
    <property type="match status" value="2"/>
</dbReference>
<comment type="similarity">
    <text evidence="1">Belongs to the FAM135 family.</text>
</comment>
<accession>A0ABN9WRT4</accession>
<dbReference type="EMBL" id="CAUYUJ010019214">
    <property type="protein sequence ID" value="CAK0889457.1"/>
    <property type="molecule type" value="Genomic_DNA"/>
</dbReference>
<feature type="domain" description="EF-hand" evidence="4">
    <location>
        <begin position="1819"/>
        <end position="1854"/>
    </location>
</feature>
<dbReference type="Pfam" id="PF05057">
    <property type="entry name" value="DUF676"/>
    <property type="match status" value="1"/>
</dbReference>
<reference evidence="5" key="1">
    <citation type="submission" date="2023-10" db="EMBL/GenBank/DDBJ databases">
        <authorList>
            <person name="Chen Y."/>
            <person name="Shah S."/>
            <person name="Dougan E. K."/>
            <person name="Thang M."/>
            <person name="Chan C."/>
        </authorList>
    </citation>
    <scope>NUCLEOTIDE SEQUENCE [LARGE SCALE GENOMIC DNA]</scope>
</reference>
<keyword evidence="6" id="KW-1185">Reference proteome</keyword>
<organism evidence="5 6">
    <name type="scientific">Prorocentrum cordatum</name>
    <dbReference type="NCBI Taxonomy" id="2364126"/>
    <lineage>
        <taxon>Eukaryota</taxon>
        <taxon>Sar</taxon>
        <taxon>Alveolata</taxon>
        <taxon>Dinophyceae</taxon>
        <taxon>Prorocentrales</taxon>
        <taxon>Prorocentraceae</taxon>
        <taxon>Prorocentrum</taxon>
    </lineage>
</organism>
<proteinExistence type="inferred from homology"/>
<gene>
    <name evidence="5" type="ORF">PCOR1329_LOCUS69974</name>
</gene>
<dbReference type="Gene3D" id="3.40.50.1820">
    <property type="entry name" value="alpha/beta hydrolase"/>
    <property type="match status" value="1"/>
</dbReference>
<evidence type="ECO:0000256" key="2">
    <source>
        <dbReference type="ARBA" id="ARBA00022837"/>
    </source>
</evidence>
<dbReference type="Pfam" id="PF12394">
    <property type="entry name" value="DUF3657"/>
    <property type="match status" value="1"/>
</dbReference>
<dbReference type="PANTHER" id="PTHR12482:SF5">
    <property type="entry name" value="DUF676 DOMAIN-CONTAINING PROTEIN"/>
    <property type="match status" value="1"/>
</dbReference>
<dbReference type="Proteomes" id="UP001189429">
    <property type="component" value="Unassembled WGS sequence"/>
</dbReference>
<dbReference type="SUPFAM" id="SSF53474">
    <property type="entry name" value="alpha/beta-Hydrolases"/>
    <property type="match status" value="1"/>
</dbReference>
<dbReference type="PANTHER" id="PTHR12482">
    <property type="entry name" value="LIPASE ROG1-RELATED-RELATED"/>
    <property type="match status" value="1"/>
</dbReference>
<feature type="region of interest" description="Disordered" evidence="3">
    <location>
        <begin position="1099"/>
        <end position="1147"/>
    </location>
</feature>
<dbReference type="SUPFAM" id="SSF47473">
    <property type="entry name" value="EF-hand"/>
    <property type="match status" value="1"/>
</dbReference>
<dbReference type="Gene3D" id="1.10.238.10">
    <property type="entry name" value="EF-hand"/>
    <property type="match status" value="1"/>
</dbReference>